<gene>
    <name evidence="2" type="ORF">ACFR9T_13055</name>
</gene>
<dbReference type="EMBL" id="JBHUDB010000011">
    <property type="protein sequence ID" value="MFD1571500.1"/>
    <property type="molecule type" value="Genomic_DNA"/>
</dbReference>
<evidence type="ECO:0000313" key="3">
    <source>
        <dbReference type="Proteomes" id="UP001597185"/>
    </source>
</evidence>
<name>A0ABD6C3M1_9EURY</name>
<evidence type="ECO:0000313" key="2">
    <source>
        <dbReference type="EMBL" id="MFD1571500.1"/>
    </source>
</evidence>
<dbReference type="Proteomes" id="UP001597185">
    <property type="component" value="Unassembled WGS sequence"/>
</dbReference>
<dbReference type="AlphaFoldDB" id="A0ABD6C3M1"/>
<evidence type="ECO:0008006" key="4">
    <source>
        <dbReference type="Google" id="ProtNLM"/>
    </source>
</evidence>
<protein>
    <recommendedName>
        <fullName evidence="4">Antitoxin</fullName>
    </recommendedName>
</protein>
<accession>A0ABD6C3M1</accession>
<keyword evidence="3" id="KW-1185">Reference proteome</keyword>
<organism evidence="2 3">
    <name type="scientific">Halorubrum laminariae</name>
    <dbReference type="NCBI Taxonomy" id="1433523"/>
    <lineage>
        <taxon>Archaea</taxon>
        <taxon>Methanobacteriati</taxon>
        <taxon>Methanobacteriota</taxon>
        <taxon>Stenosarchaea group</taxon>
        <taxon>Halobacteria</taxon>
        <taxon>Halobacteriales</taxon>
        <taxon>Haloferacaceae</taxon>
        <taxon>Halorubrum</taxon>
    </lineage>
</organism>
<sequence>MSINAATKAADHDPAMTTDTRIPVSRATRELVKAQKRGGETYDDLLRNMVTQYDPDEAKN</sequence>
<reference evidence="2 3" key="1">
    <citation type="journal article" date="2019" name="Int. J. Syst. Evol. Microbiol.">
        <title>The Global Catalogue of Microorganisms (GCM) 10K type strain sequencing project: providing services to taxonomists for standard genome sequencing and annotation.</title>
        <authorList>
            <consortium name="The Broad Institute Genomics Platform"/>
            <consortium name="The Broad Institute Genome Sequencing Center for Infectious Disease"/>
            <person name="Wu L."/>
            <person name="Ma J."/>
        </authorList>
    </citation>
    <scope>NUCLEOTIDE SEQUENCE [LARGE SCALE GENOMIC DNA]</scope>
    <source>
        <strain evidence="2 3">CGMCC 1.12689</strain>
    </source>
</reference>
<proteinExistence type="predicted"/>
<comment type="caution">
    <text evidence="2">The sequence shown here is derived from an EMBL/GenBank/DDBJ whole genome shotgun (WGS) entry which is preliminary data.</text>
</comment>
<feature type="region of interest" description="Disordered" evidence="1">
    <location>
        <begin position="1"/>
        <end position="21"/>
    </location>
</feature>
<dbReference type="RefSeq" id="WP_256417750.1">
    <property type="nucleotide sequence ID" value="NZ_JANHDL010000003.1"/>
</dbReference>
<evidence type="ECO:0000256" key="1">
    <source>
        <dbReference type="SAM" id="MobiDB-lite"/>
    </source>
</evidence>